<feature type="region of interest" description="Disordered" evidence="1">
    <location>
        <begin position="33"/>
        <end position="53"/>
    </location>
</feature>
<dbReference type="EMBL" id="AP014965">
    <property type="protein sequence ID" value="BAT08158.1"/>
    <property type="molecule type" value="Genomic_DNA"/>
</dbReference>
<reference evidence="2 3" key="2">
    <citation type="journal article" date="2013" name="Plant Cell Physiol.">
        <title>Rice Annotation Project Database (RAP-DB): an integrative and interactive database for rice genomics.</title>
        <authorList>
            <person name="Sakai H."/>
            <person name="Lee S.S."/>
            <person name="Tanaka T."/>
            <person name="Numa H."/>
            <person name="Kim J."/>
            <person name="Kawahara Y."/>
            <person name="Wakimoto H."/>
            <person name="Yang C.C."/>
            <person name="Iwamoto M."/>
            <person name="Abe T."/>
            <person name="Yamada Y."/>
            <person name="Muto A."/>
            <person name="Inokuchi H."/>
            <person name="Ikemura T."/>
            <person name="Matsumoto T."/>
            <person name="Sasaki T."/>
            <person name="Itoh T."/>
        </authorList>
    </citation>
    <scope>NUCLEOTIDE SEQUENCE [LARGE SCALE GENOMIC DNA]</scope>
    <source>
        <strain evidence="3">cv. Nipponbare</strain>
    </source>
</reference>
<reference evidence="2 3" key="3">
    <citation type="journal article" date="2013" name="Rice">
        <title>Improvement of the Oryza sativa Nipponbare reference genome using next generation sequence and optical map data.</title>
        <authorList>
            <person name="Kawahara Y."/>
            <person name="de la Bastide M."/>
            <person name="Hamilton J.P."/>
            <person name="Kanamori H."/>
            <person name="McCombie W.R."/>
            <person name="Ouyang S."/>
            <person name="Schwartz D.C."/>
            <person name="Tanaka T."/>
            <person name="Wu J."/>
            <person name="Zhou S."/>
            <person name="Childs K.L."/>
            <person name="Davidson R.M."/>
            <person name="Lin H."/>
            <person name="Quesada-Ocampo L."/>
            <person name="Vaillancourt B."/>
            <person name="Sakai H."/>
            <person name="Lee S.S."/>
            <person name="Kim J."/>
            <person name="Numa H."/>
            <person name="Itoh T."/>
            <person name="Buell C.R."/>
            <person name="Matsumoto T."/>
        </authorList>
    </citation>
    <scope>NUCLEOTIDE SEQUENCE [LARGE SCALE GENOMIC DNA]</scope>
    <source>
        <strain evidence="3">cv. Nipponbare</strain>
    </source>
</reference>
<dbReference type="Proteomes" id="UP000059680">
    <property type="component" value="Chromosome 9"/>
</dbReference>
<protein>
    <submittedName>
        <fullName evidence="2">Os09g0424650 protein</fullName>
    </submittedName>
</protein>
<evidence type="ECO:0000313" key="2">
    <source>
        <dbReference type="EMBL" id="BAT08158.1"/>
    </source>
</evidence>
<name>A0A0P0XMU1_ORYSJ</name>
<organism evidence="2 3">
    <name type="scientific">Oryza sativa subsp. japonica</name>
    <name type="common">Rice</name>
    <dbReference type="NCBI Taxonomy" id="39947"/>
    <lineage>
        <taxon>Eukaryota</taxon>
        <taxon>Viridiplantae</taxon>
        <taxon>Streptophyta</taxon>
        <taxon>Embryophyta</taxon>
        <taxon>Tracheophyta</taxon>
        <taxon>Spermatophyta</taxon>
        <taxon>Magnoliopsida</taxon>
        <taxon>Liliopsida</taxon>
        <taxon>Poales</taxon>
        <taxon>Poaceae</taxon>
        <taxon>BOP clade</taxon>
        <taxon>Oryzoideae</taxon>
        <taxon>Oryzeae</taxon>
        <taxon>Oryzinae</taxon>
        <taxon>Oryza</taxon>
        <taxon>Oryza sativa</taxon>
    </lineage>
</organism>
<dbReference type="Gramene" id="Os09t0424650-00">
    <property type="protein sequence ID" value="Os09t0424650-00"/>
    <property type="gene ID" value="Os09g0424650"/>
</dbReference>
<sequence>MRNKMDDWKTILISNHHLVGCLVLWMSWKQKTTPVRPKSSSNNGTEHNNHHFSSVNRSTSHILLSWRHVCWVGCTQALFIS</sequence>
<dbReference type="AlphaFoldDB" id="A0A0P0XMU1"/>
<accession>A0A0P0XMU1</accession>
<reference evidence="3" key="1">
    <citation type="journal article" date="2005" name="Nature">
        <title>The map-based sequence of the rice genome.</title>
        <authorList>
            <consortium name="International rice genome sequencing project (IRGSP)"/>
            <person name="Matsumoto T."/>
            <person name="Wu J."/>
            <person name="Kanamori H."/>
            <person name="Katayose Y."/>
            <person name="Fujisawa M."/>
            <person name="Namiki N."/>
            <person name="Mizuno H."/>
            <person name="Yamamoto K."/>
            <person name="Antonio B.A."/>
            <person name="Baba T."/>
            <person name="Sakata K."/>
            <person name="Nagamura Y."/>
            <person name="Aoki H."/>
            <person name="Arikawa K."/>
            <person name="Arita K."/>
            <person name="Bito T."/>
            <person name="Chiden Y."/>
            <person name="Fujitsuka N."/>
            <person name="Fukunaka R."/>
            <person name="Hamada M."/>
            <person name="Harada C."/>
            <person name="Hayashi A."/>
            <person name="Hijishita S."/>
            <person name="Honda M."/>
            <person name="Hosokawa S."/>
            <person name="Ichikawa Y."/>
            <person name="Idonuma A."/>
            <person name="Iijima M."/>
            <person name="Ikeda M."/>
            <person name="Ikeno M."/>
            <person name="Ito K."/>
            <person name="Ito S."/>
            <person name="Ito T."/>
            <person name="Ito Y."/>
            <person name="Ito Y."/>
            <person name="Iwabuchi A."/>
            <person name="Kamiya K."/>
            <person name="Karasawa W."/>
            <person name="Kurita K."/>
            <person name="Katagiri S."/>
            <person name="Kikuta A."/>
            <person name="Kobayashi H."/>
            <person name="Kobayashi N."/>
            <person name="Machita K."/>
            <person name="Maehara T."/>
            <person name="Masukawa M."/>
            <person name="Mizubayashi T."/>
            <person name="Mukai Y."/>
            <person name="Nagasaki H."/>
            <person name="Nagata Y."/>
            <person name="Naito S."/>
            <person name="Nakashima M."/>
            <person name="Nakama Y."/>
            <person name="Nakamichi Y."/>
            <person name="Nakamura M."/>
            <person name="Meguro A."/>
            <person name="Negishi M."/>
            <person name="Ohta I."/>
            <person name="Ohta T."/>
            <person name="Okamoto M."/>
            <person name="Ono N."/>
            <person name="Saji S."/>
            <person name="Sakaguchi M."/>
            <person name="Sakai K."/>
            <person name="Shibata M."/>
            <person name="Shimokawa T."/>
            <person name="Song J."/>
            <person name="Takazaki Y."/>
            <person name="Terasawa K."/>
            <person name="Tsugane M."/>
            <person name="Tsuji K."/>
            <person name="Ueda S."/>
            <person name="Waki K."/>
            <person name="Yamagata H."/>
            <person name="Yamamoto M."/>
            <person name="Yamamoto S."/>
            <person name="Yamane H."/>
            <person name="Yoshiki S."/>
            <person name="Yoshihara R."/>
            <person name="Yukawa K."/>
            <person name="Zhong H."/>
            <person name="Yano M."/>
            <person name="Yuan Q."/>
            <person name="Ouyang S."/>
            <person name="Liu J."/>
            <person name="Jones K.M."/>
            <person name="Gansberger K."/>
            <person name="Moffat K."/>
            <person name="Hill J."/>
            <person name="Bera J."/>
            <person name="Fadrosh D."/>
            <person name="Jin S."/>
            <person name="Johri S."/>
            <person name="Kim M."/>
            <person name="Overton L."/>
            <person name="Reardon M."/>
            <person name="Tsitrin T."/>
            <person name="Vuong H."/>
            <person name="Weaver B."/>
            <person name="Ciecko A."/>
            <person name="Tallon L."/>
            <person name="Jackson J."/>
            <person name="Pai G."/>
            <person name="Aken S.V."/>
            <person name="Utterback T."/>
            <person name="Reidmuller S."/>
            <person name="Feldblyum T."/>
            <person name="Hsiao J."/>
            <person name="Zismann V."/>
            <person name="Iobst S."/>
            <person name="de Vazeille A.R."/>
            <person name="Buell C.R."/>
            <person name="Ying K."/>
            <person name="Li Y."/>
            <person name="Lu T."/>
            <person name="Huang Y."/>
            <person name="Zhao Q."/>
            <person name="Feng Q."/>
            <person name="Zhang L."/>
            <person name="Zhu J."/>
            <person name="Weng Q."/>
            <person name="Mu J."/>
            <person name="Lu Y."/>
            <person name="Fan D."/>
            <person name="Liu Y."/>
            <person name="Guan J."/>
            <person name="Zhang Y."/>
            <person name="Yu S."/>
            <person name="Liu X."/>
            <person name="Zhang Y."/>
            <person name="Hong G."/>
            <person name="Han B."/>
            <person name="Choisne N."/>
            <person name="Demange N."/>
            <person name="Orjeda G."/>
            <person name="Samain S."/>
            <person name="Cattolico L."/>
            <person name="Pelletier E."/>
            <person name="Couloux A."/>
            <person name="Segurens B."/>
            <person name="Wincker P."/>
            <person name="D'Hont A."/>
            <person name="Scarpelli C."/>
            <person name="Weissenbach J."/>
            <person name="Salanoubat M."/>
            <person name="Quetier F."/>
            <person name="Yu Y."/>
            <person name="Kim H.R."/>
            <person name="Rambo T."/>
            <person name="Currie J."/>
            <person name="Collura K."/>
            <person name="Luo M."/>
            <person name="Yang T."/>
            <person name="Ammiraju J.S.S."/>
            <person name="Engler F."/>
            <person name="Soderlund C."/>
            <person name="Wing R.A."/>
            <person name="Palmer L.E."/>
            <person name="de la Bastide M."/>
            <person name="Spiegel L."/>
            <person name="Nascimento L."/>
            <person name="Zutavern T."/>
            <person name="O'Shaughnessy A."/>
            <person name="Dike S."/>
            <person name="Dedhia N."/>
            <person name="Preston R."/>
            <person name="Balija V."/>
            <person name="McCombie W.R."/>
            <person name="Chow T."/>
            <person name="Chen H."/>
            <person name="Chung M."/>
            <person name="Chen C."/>
            <person name="Shaw J."/>
            <person name="Wu H."/>
            <person name="Hsiao K."/>
            <person name="Chao Y."/>
            <person name="Chu M."/>
            <person name="Cheng C."/>
            <person name="Hour A."/>
            <person name="Lee P."/>
            <person name="Lin S."/>
            <person name="Lin Y."/>
            <person name="Liou J."/>
            <person name="Liu S."/>
            <person name="Hsing Y."/>
            <person name="Raghuvanshi S."/>
            <person name="Mohanty A."/>
            <person name="Bharti A.K."/>
            <person name="Gaur A."/>
            <person name="Gupta V."/>
            <person name="Kumar D."/>
            <person name="Ravi V."/>
            <person name="Vij S."/>
            <person name="Kapur A."/>
            <person name="Khurana P."/>
            <person name="Khurana P."/>
            <person name="Khurana J.P."/>
            <person name="Tyagi A.K."/>
            <person name="Gaikwad K."/>
            <person name="Singh A."/>
            <person name="Dalal V."/>
            <person name="Srivastava S."/>
            <person name="Dixit A."/>
            <person name="Pal A.K."/>
            <person name="Ghazi I.A."/>
            <person name="Yadav M."/>
            <person name="Pandit A."/>
            <person name="Bhargava A."/>
            <person name="Sureshbabu K."/>
            <person name="Batra K."/>
            <person name="Sharma T.R."/>
            <person name="Mohapatra T."/>
            <person name="Singh N.K."/>
            <person name="Messing J."/>
            <person name="Nelson A.B."/>
            <person name="Fuks G."/>
            <person name="Kavchok S."/>
            <person name="Keizer G."/>
            <person name="Linton E."/>
            <person name="Llaca V."/>
            <person name="Song R."/>
            <person name="Tanyolac B."/>
            <person name="Young S."/>
            <person name="Ho-Il K."/>
            <person name="Hahn J.H."/>
            <person name="Sangsakoo G."/>
            <person name="Vanavichit A."/>
            <person name="de Mattos Luiz.A.T."/>
            <person name="Zimmer P.D."/>
            <person name="Malone G."/>
            <person name="Dellagostin O."/>
            <person name="de Oliveira A.C."/>
            <person name="Bevan M."/>
            <person name="Bancroft I."/>
            <person name="Minx P."/>
            <person name="Cordum H."/>
            <person name="Wilson R."/>
            <person name="Cheng Z."/>
            <person name="Jin W."/>
            <person name="Jiang J."/>
            <person name="Leong S.A."/>
            <person name="Iwama H."/>
            <person name="Gojobori T."/>
            <person name="Itoh T."/>
            <person name="Niimura Y."/>
            <person name="Fujii Y."/>
            <person name="Habara T."/>
            <person name="Sakai H."/>
            <person name="Sato Y."/>
            <person name="Wilson G."/>
            <person name="Kumar K."/>
            <person name="McCouch S."/>
            <person name="Juretic N."/>
            <person name="Hoen D."/>
            <person name="Wright S."/>
            <person name="Bruskiewich R."/>
            <person name="Bureau T."/>
            <person name="Miyao A."/>
            <person name="Hirochika H."/>
            <person name="Nishikawa T."/>
            <person name="Kadowaki K."/>
            <person name="Sugiura M."/>
            <person name="Burr B."/>
            <person name="Sasaki T."/>
        </authorList>
    </citation>
    <scope>NUCLEOTIDE SEQUENCE [LARGE SCALE GENOMIC DNA]</scope>
    <source>
        <strain evidence="3">cv. Nipponbare</strain>
    </source>
</reference>
<dbReference type="PaxDb" id="39947-A0A0P0XMU1"/>
<evidence type="ECO:0000313" key="3">
    <source>
        <dbReference type="Proteomes" id="UP000059680"/>
    </source>
</evidence>
<evidence type="ECO:0000256" key="1">
    <source>
        <dbReference type="SAM" id="MobiDB-lite"/>
    </source>
</evidence>
<gene>
    <name evidence="2" type="ordered locus">Os09g0424650</name>
    <name evidence="2" type="ORF">OSNPB_090424650</name>
</gene>
<dbReference type="InParanoid" id="A0A0P0XMU1"/>
<keyword evidence="3" id="KW-1185">Reference proteome</keyword>
<proteinExistence type="predicted"/>